<dbReference type="Proteomes" id="UP000094974">
    <property type="component" value="Unassembled WGS sequence"/>
</dbReference>
<dbReference type="EMBL" id="LYND01000195">
    <property type="protein sequence ID" value="ODA05845.1"/>
    <property type="molecule type" value="Genomic_DNA"/>
</dbReference>
<dbReference type="RefSeq" id="WP_068942267.1">
    <property type="nucleotide sequence ID" value="NZ_LYND01000195.1"/>
</dbReference>
<gene>
    <name evidence="1" type="ORF">A7312_16250</name>
</gene>
<evidence type="ECO:0000313" key="1">
    <source>
        <dbReference type="EMBL" id="ODA05845.1"/>
    </source>
</evidence>
<name>A0ABX2Z6V2_PAEPO</name>
<organism evidence="1 2">
    <name type="scientific">Paenibacillus polymyxa</name>
    <name type="common">Bacillus polymyxa</name>
    <dbReference type="NCBI Taxonomy" id="1406"/>
    <lineage>
        <taxon>Bacteria</taxon>
        <taxon>Bacillati</taxon>
        <taxon>Bacillota</taxon>
        <taxon>Bacilli</taxon>
        <taxon>Bacillales</taxon>
        <taxon>Paenibacillaceae</taxon>
        <taxon>Paenibacillus</taxon>
    </lineage>
</organism>
<reference evidence="2" key="1">
    <citation type="submission" date="2016-05" db="EMBL/GenBank/DDBJ databases">
        <title>Whole genome shotgun sequencing of cultured foodborne pathogen.</title>
        <authorList>
            <person name="Zheng J."/>
            <person name="Timme R."/>
            <person name="Allard M."/>
            <person name="Strain E."/>
            <person name="Luo Y."/>
            <person name="Brown E."/>
        </authorList>
    </citation>
    <scope>NUCLEOTIDE SEQUENCE [LARGE SCALE GENOMIC DNA]</scope>
    <source>
        <strain evidence="2">CFSAN034343</strain>
    </source>
</reference>
<keyword evidence="2" id="KW-1185">Reference proteome</keyword>
<protein>
    <recommendedName>
        <fullName evidence="3">Phage protein</fullName>
    </recommendedName>
</protein>
<proteinExistence type="predicted"/>
<evidence type="ECO:0008006" key="3">
    <source>
        <dbReference type="Google" id="ProtNLM"/>
    </source>
</evidence>
<accession>A0ABX2Z6V2</accession>
<comment type="caution">
    <text evidence="1">The sequence shown here is derived from an EMBL/GenBank/DDBJ whole genome shotgun (WGS) entry which is preliminary data.</text>
</comment>
<sequence>MTDKPRSWQEDIKFLVELQKELNSQANDCQAAPRFWTVGDYKWVECLEDNAERYYVYLPSAGESYEIDSYLLDIKEDEEFEDDEQTEFNEIDCEISAIEWIQKYRDEGAYLVPTKKEHFIRENTMFLTKAEAKQHIEMNHYHYTDEAHTYAMTAWRAPKVERLVKILNEFDFQALLQDEGNNP</sequence>
<evidence type="ECO:0000313" key="2">
    <source>
        <dbReference type="Proteomes" id="UP000094974"/>
    </source>
</evidence>